<protein>
    <recommendedName>
        <fullName evidence="1">RNA helicase</fullName>
        <ecNumber evidence="1">3.6.4.13</ecNumber>
    </recommendedName>
</protein>
<dbReference type="FunCoup" id="A0A0L0HS37">
    <property type="interactions" value="553"/>
</dbReference>
<keyword evidence="3" id="KW-0378">Hydrolase</keyword>
<dbReference type="Proteomes" id="UP000053201">
    <property type="component" value="Unassembled WGS sequence"/>
</dbReference>
<dbReference type="Pfam" id="PF00270">
    <property type="entry name" value="DEAD"/>
    <property type="match status" value="1"/>
</dbReference>
<accession>A0A0L0HS37</accession>
<evidence type="ECO:0000259" key="10">
    <source>
        <dbReference type="PROSITE" id="PS51192"/>
    </source>
</evidence>
<dbReference type="eggNOG" id="KOG0347">
    <property type="taxonomic scope" value="Eukaryota"/>
</dbReference>
<evidence type="ECO:0000256" key="6">
    <source>
        <dbReference type="ARBA" id="ARBA00022884"/>
    </source>
</evidence>
<dbReference type="GO" id="GO:0005829">
    <property type="term" value="C:cytosol"/>
    <property type="evidence" value="ECO:0007669"/>
    <property type="project" value="TreeGrafter"/>
</dbReference>
<gene>
    <name evidence="13" type="ORF">SPPG_01605</name>
</gene>
<keyword evidence="6" id="KW-0694">RNA-binding</keyword>
<feature type="compositionally biased region" description="Basic residues" evidence="9">
    <location>
        <begin position="41"/>
        <end position="52"/>
    </location>
</feature>
<evidence type="ECO:0000256" key="2">
    <source>
        <dbReference type="ARBA" id="ARBA00022741"/>
    </source>
</evidence>
<dbReference type="SMART" id="SM00487">
    <property type="entry name" value="DEXDc"/>
    <property type="match status" value="1"/>
</dbReference>
<evidence type="ECO:0000259" key="11">
    <source>
        <dbReference type="PROSITE" id="PS51194"/>
    </source>
</evidence>
<dbReference type="InterPro" id="IPR001650">
    <property type="entry name" value="Helicase_C-like"/>
</dbReference>
<dbReference type="GeneID" id="27685257"/>
<dbReference type="CDD" id="cd18787">
    <property type="entry name" value="SF2_C_DEAD"/>
    <property type="match status" value="1"/>
</dbReference>
<evidence type="ECO:0000256" key="1">
    <source>
        <dbReference type="ARBA" id="ARBA00012552"/>
    </source>
</evidence>
<dbReference type="EMBL" id="KQ257451">
    <property type="protein sequence ID" value="KND04171.1"/>
    <property type="molecule type" value="Genomic_DNA"/>
</dbReference>
<dbReference type="PROSITE" id="PS51194">
    <property type="entry name" value="HELICASE_CTER"/>
    <property type="match status" value="1"/>
</dbReference>
<dbReference type="OMA" id="QMIQKAR"/>
<dbReference type="STRING" id="645134.A0A0L0HS37"/>
<dbReference type="PANTHER" id="PTHR47959:SF1">
    <property type="entry name" value="ATP-DEPENDENT RNA HELICASE DBPA"/>
    <property type="match status" value="1"/>
</dbReference>
<dbReference type="PROSITE" id="PS51192">
    <property type="entry name" value="HELICASE_ATP_BIND_1"/>
    <property type="match status" value="1"/>
</dbReference>
<dbReference type="VEuPathDB" id="FungiDB:SPPG_01605"/>
<evidence type="ECO:0000256" key="8">
    <source>
        <dbReference type="PROSITE-ProRule" id="PRU00552"/>
    </source>
</evidence>
<feature type="compositionally biased region" description="Basic residues" evidence="9">
    <location>
        <begin position="69"/>
        <end position="82"/>
    </location>
</feature>
<evidence type="ECO:0000256" key="7">
    <source>
        <dbReference type="ARBA" id="ARBA00047984"/>
    </source>
</evidence>
<proteinExistence type="predicted"/>
<feature type="region of interest" description="Disordered" evidence="9">
    <location>
        <begin position="1"/>
        <end position="89"/>
    </location>
</feature>
<feature type="domain" description="DEAD-box RNA helicase Q" evidence="12">
    <location>
        <begin position="241"/>
        <end position="269"/>
    </location>
</feature>
<comment type="catalytic activity">
    <reaction evidence="7">
        <text>ATP + H2O = ADP + phosphate + H(+)</text>
        <dbReference type="Rhea" id="RHEA:13065"/>
        <dbReference type="ChEBI" id="CHEBI:15377"/>
        <dbReference type="ChEBI" id="CHEBI:15378"/>
        <dbReference type="ChEBI" id="CHEBI:30616"/>
        <dbReference type="ChEBI" id="CHEBI:43474"/>
        <dbReference type="ChEBI" id="CHEBI:456216"/>
        <dbReference type="EC" id="3.6.4.13"/>
    </reaction>
</comment>
<dbReference type="RefSeq" id="XP_016612210.1">
    <property type="nucleotide sequence ID" value="XM_016749923.1"/>
</dbReference>
<dbReference type="PANTHER" id="PTHR47959">
    <property type="entry name" value="ATP-DEPENDENT RNA HELICASE RHLE-RELATED"/>
    <property type="match status" value="1"/>
</dbReference>
<dbReference type="InterPro" id="IPR027417">
    <property type="entry name" value="P-loop_NTPase"/>
</dbReference>
<evidence type="ECO:0000256" key="4">
    <source>
        <dbReference type="ARBA" id="ARBA00022806"/>
    </source>
</evidence>
<name>A0A0L0HS37_SPIPD</name>
<dbReference type="OrthoDB" id="4310724at2759"/>
<organism evidence="13 14">
    <name type="scientific">Spizellomyces punctatus (strain DAOM BR117)</name>
    <dbReference type="NCBI Taxonomy" id="645134"/>
    <lineage>
        <taxon>Eukaryota</taxon>
        <taxon>Fungi</taxon>
        <taxon>Fungi incertae sedis</taxon>
        <taxon>Chytridiomycota</taxon>
        <taxon>Chytridiomycota incertae sedis</taxon>
        <taxon>Chytridiomycetes</taxon>
        <taxon>Spizellomycetales</taxon>
        <taxon>Spizellomycetaceae</taxon>
        <taxon>Spizellomyces</taxon>
    </lineage>
</organism>
<keyword evidence="2" id="KW-0547">Nucleotide-binding</keyword>
<feature type="domain" description="Helicase ATP-binding" evidence="10">
    <location>
        <begin position="273"/>
        <end position="460"/>
    </location>
</feature>
<reference evidence="13 14" key="1">
    <citation type="submission" date="2009-08" db="EMBL/GenBank/DDBJ databases">
        <title>The Genome Sequence of Spizellomyces punctatus strain DAOM BR117.</title>
        <authorList>
            <consortium name="The Broad Institute Genome Sequencing Platform"/>
            <person name="Russ C."/>
            <person name="Cuomo C."/>
            <person name="Shea T."/>
            <person name="Young S.K."/>
            <person name="Zeng Q."/>
            <person name="Koehrsen M."/>
            <person name="Haas B."/>
            <person name="Borodovsky M."/>
            <person name="Guigo R."/>
            <person name="Alvarado L."/>
            <person name="Berlin A."/>
            <person name="Bochicchio J."/>
            <person name="Borenstein D."/>
            <person name="Chapman S."/>
            <person name="Chen Z."/>
            <person name="Engels R."/>
            <person name="Freedman E."/>
            <person name="Gellesch M."/>
            <person name="Goldberg J."/>
            <person name="Griggs A."/>
            <person name="Gujja S."/>
            <person name="Heiman D."/>
            <person name="Hepburn T."/>
            <person name="Howarth C."/>
            <person name="Jen D."/>
            <person name="Larson L."/>
            <person name="Lewis B."/>
            <person name="Mehta T."/>
            <person name="Park D."/>
            <person name="Pearson M."/>
            <person name="Roberts A."/>
            <person name="Saif S."/>
            <person name="Shenoy N."/>
            <person name="Sisk P."/>
            <person name="Stolte C."/>
            <person name="Sykes S."/>
            <person name="Thomson T."/>
            <person name="Walk T."/>
            <person name="White J."/>
            <person name="Yandava C."/>
            <person name="Burger G."/>
            <person name="Gray M.W."/>
            <person name="Holland P.W.H."/>
            <person name="King N."/>
            <person name="Lang F.B.F."/>
            <person name="Roger A.J."/>
            <person name="Ruiz-Trillo I."/>
            <person name="Lander E."/>
            <person name="Nusbaum C."/>
        </authorList>
    </citation>
    <scope>NUCLEOTIDE SEQUENCE [LARGE SCALE GENOMIC DNA]</scope>
    <source>
        <strain evidence="13 14">DAOM BR117</strain>
    </source>
</reference>
<evidence type="ECO:0000256" key="9">
    <source>
        <dbReference type="SAM" id="MobiDB-lite"/>
    </source>
</evidence>
<keyword evidence="14" id="KW-1185">Reference proteome</keyword>
<dbReference type="SMART" id="SM00490">
    <property type="entry name" value="HELICc"/>
    <property type="match status" value="1"/>
</dbReference>
<feature type="domain" description="Helicase C-terminal" evidence="11">
    <location>
        <begin position="506"/>
        <end position="655"/>
    </location>
</feature>
<keyword evidence="4" id="KW-0347">Helicase</keyword>
<dbReference type="Gene3D" id="3.40.50.300">
    <property type="entry name" value="P-loop containing nucleotide triphosphate hydrolases"/>
    <property type="match status" value="2"/>
</dbReference>
<dbReference type="GO" id="GO:0016787">
    <property type="term" value="F:hydrolase activity"/>
    <property type="evidence" value="ECO:0007669"/>
    <property type="project" value="UniProtKB-KW"/>
</dbReference>
<evidence type="ECO:0000256" key="3">
    <source>
        <dbReference type="ARBA" id="ARBA00022801"/>
    </source>
</evidence>
<dbReference type="GO" id="GO:0003723">
    <property type="term" value="F:RNA binding"/>
    <property type="evidence" value="ECO:0007669"/>
    <property type="project" value="UniProtKB-KW"/>
</dbReference>
<dbReference type="InterPro" id="IPR011545">
    <property type="entry name" value="DEAD/DEAH_box_helicase_dom"/>
</dbReference>
<evidence type="ECO:0000313" key="13">
    <source>
        <dbReference type="EMBL" id="KND04171.1"/>
    </source>
</evidence>
<dbReference type="EC" id="3.6.4.13" evidence="1"/>
<dbReference type="GO" id="GO:0005524">
    <property type="term" value="F:ATP binding"/>
    <property type="evidence" value="ECO:0007669"/>
    <property type="project" value="UniProtKB-KW"/>
</dbReference>
<dbReference type="InterPro" id="IPR050079">
    <property type="entry name" value="DEAD_box_RNA_helicase"/>
</dbReference>
<sequence>MWTVRDTKTQEVTVLNSQAPSVSGNHVNGKNLSSAKVNQGRTKKMTERKRKREVSATDGGSTLHEPASKNKKQQRKEKRRRGNGGTALTAVESLPVEFNAIPWSEVHTHEGFLMGDNQGPGGFLCLEEIDGVDVEYETGAGGGKVIKFKKVKELKAQGKPARPDVPPTPSEMEGFISIDDFAEGADTMEDEAEDDAADAAEVMDTHAETAAEEIASENEVRETGSKSSISIEPADVGQDMSAWEAMGLAPVLVQGLAALKFCTPTEIQQSTLPLVLDGKRDVIGAAQTGSGKTLAFGLPILQSIALRTTTAKDPGLHALILTPTRELALQVTEHLKQVARFMKAKIVPIVGGISVPKQKRLISTKPDIIIGTPGRLWELVSEDAALLARLRGIKYLAIDEADRMLERGHFRELDNILKAVSVKHRAKQSTIERRTFIFSATLVHDGRLKQKLKKGSKKQSSHVPSMDDLLDRLEFQDPEPCYVNVLPESVTADKLLETRIDCLHTEKDAFLYYILTRYPGRTIVFVNSIDAIRRLVPVLSHMKVKALPLHAEMQQRQRLKNLDRFRESKDAVLVASDVAARGLDIPNIEHVVHYQLPRTADLYVHRSGRTARAASDGISVMLCSPQEVPVYKRICHILGKEDGIPEFPLDRSLLTGIKQRMALAKQIDELEHRKQKTQHEKNWFKKAAEEADIELDEDFLDTKSATDKGNASTDAEEARRKAKLQSLKAELSSLLAQPLVPKGISGLYLTSNVDSTLPDVLIDTAETDTKLPTHRRTTAAQDIKRNGKEIRGKK</sequence>
<feature type="short sequence motif" description="Q motif" evidence="8">
    <location>
        <begin position="241"/>
        <end position="269"/>
    </location>
</feature>
<dbReference type="GO" id="GO:0003724">
    <property type="term" value="F:RNA helicase activity"/>
    <property type="evidence" value="ECO:0007669"/>
    <property type="project" value="UniProtKB-EC"/>
</dbReference>
<evidence type="ECO:0000259" key="12">
    <source>
        <dbReference type="PROSITE" id="PS51195"/>
    </source>
</evidence>
<dbReference type="InterPro" id="IPR014001">
    <property type="entry name" value="Helicase_ATP-bd"/>
</dbReference>
<dbReference type="PROSITE" id="PS51195">
    <property type="entry name" value="Q_MOTIF"/>
    <property type="match status" value="1"/>
</dbReference>
<evidence type="ECO:0000313" key="14">
    <source>
        <dbReference type="Proteomes" id="UP000053201"/>
    </source>
</evidence>
<evidence type="ECO:0000256" key="5">
    <source>
        <dbReference type="ARBA" id="ARBA00022840"/>
    </source>
</evidence>
<dbReference type="InterPro" id="IPR014014">
    <property type="entry name" value="RNA_helicase_DEAD_Q_motif"/>
</dbReference>
<dbReference type="SUPFAM" id="SSF52540">
    <property type="entry name" value="P-loop containing nucleoside triphosphate hydrolases"/>
    <property type="match status" value="1"/>
</dbReference>
<dbReference type="InParanoid" id="A0A0L0HS37"/>
<dbReference type="Pfam" id="PF00271">
    <property type="entry name" value="Helicase_C"/>
    <property type="match status" value="1"/>
</dbReference>
<dbReference type="AlphaFoldDB" id="A0A0L0HS37"/>
<keyword evidence="5" id="KW-0067">ATP-binding</keyword>
<feature type="compositionally biased region" description="Polar residues" evidence="9">
    <location>
        <begin position="10"/>
        <end position="40"/>
    </location>
</feature>